<reference evidence="4" key="1">
    <citation type="submission" date="2023-06" db="EMBL/GenBank/DDBJ databases">
        <title>Genome-scale phylogeny and comparative genomics of the fungal order Sordariales.</title>
        <authorList>
            <consortium name="Lawrence Berkeley National Laboratory"/>
            <person name="Hensen N."/>
            <person name="Bonometti L."/>
            <person name="Westerberg I."/>
            <person name="Brannstrom I.O."/>
            <person name="Guillou S."/>
            <person name="Cros-Aarteil S."/>
            <person name="Calhoun S."/>
            <person name="Haridas S."/>
            <person name="Kuo A."/>
            <person name="Mondo S."/>
            <person name="Pangilinan J."/>
            <person name="Riley R."/>
            <person name="Labutti K."/>
            <person name="Andreopoulos B."/>
            <person name="Lipzen A."/>
            <person name="Chen C."/>
            <person name="Yanf M."/>
            <person name="Daum C."/>
            <person name="Ng V."/>
            <person name="Clum A."/>
            <person name="Steindorff A."/>
            <person name="Ohm R."/>
            <person name="Martin F."/>
            <person name="Silar P."/>
            <person name="Natvig D."/>
            <person name="Lalanne C."/>
            <person name="Gautier V."/>
            <person name="Ament-Velasquez S.L."/>
            <person name="Kruys A."/>
            <person name="Hutchinson M.I."/>
            <person name="Powell A.J."/>
            <person name="Barry K."/>
            <person name="Miller A.N."/>
            <person name="Grigoriev I.V."/>
            <person name="Debuchy R."/>
            <person name="Gladieux P."/>
            <person name="Thoren M.H."/>
            <person name="Johannesson H."/>
        </authorList>
    </citation>
    <scope>NUCLEOTIDE SEQUENCE</scope>
    <source>
        <strain evidence="4">PSN4</strain>
    </source>
</reference>
<evidence type="ECO:0000313" key="4">
    <source>
        <dbReference type="EMBL" id="KAK1755378.1"/>
    </source>
</evidence>
<keyword evidence="1 2" id="KW-0732">Signal</keyword>
<dbReference type="PANTHER" id="PTHR30383:SF31">
    <property type="entry name" value="SGNH HYDROLASE-TYPE ESTERASE DOMAIN-CONTAINING PROTEIN-RELATED"/>
    <property type="match status" value="1"/>
</dbReference>
<dbReference type="InterPro" id="IPR051532">
    <property type="entry name" value="Ester_Hydrolysis_Enzymes"/>
</dbReference>
<organism evidence="4 5">
    <name type="scientific">Echria macrotheca</name>
    <dbReference type="NCBI Taxonomy" id="438768"/>
    <lineage>
        <taxon>Eukaryota</taxon>
        <taxon>Fungi</taxon>
        <taxon>Dikarya</taxon>
        <taxon>Ascomycota</taxon>
        <taxon>Pezizomycotina</taxon>
        <taxon>Sordariomycetes</taxon>
        <taxon>Sordariomycetidae</taxon>
        <taxon>Sordariales</taxon>
        <taxon>Schizotheciaceae</taxon>
        <taxon>Echria</taxon>
    </lineage>
</organism>
<keyword evidence="5" id="KW-1185">Reference proteome</keyword>
<feature type="domain" description="SGNH hydrolase-type esterase" evidence="3">
    <location>
        <begin position="64"/>
        <end position="246"/>
    </location>
</feature>
<dbReference type="AlphaFoldDB" id="A0AAJ0BBR3"/>
<comment type="caution">
    <text evidence="4">The sequence shown here is derived from an EMBL/GenBank/DDBJ whole genome shotgun (WGS) entry which is preliminary data.</text>
</comment>
<dbReference type="Pfam" id="PF13472">
    <property type="entry name" value="Lipase_GDSL_2"/>
    <property type="match status" value="1"/>
</dbReference>
<dbReference type="GO" id="GO:0004622">
    <property type="term" value="F:phosphatidylcholine lysophospholipase activity"/>
    <property type="evidence" value="ECO:0007669"/>
    <property type="project" value="TreeGrafter"/>
</dbReference>
<dbReference type="SUPFAM" id="SSF52266">
    <property type="entry name" value="SGNH hydrolase"/>
    <property type="match status" value="1"/>
</dbReference>
<dbReference type="InterPro" id="IPR013517">
    <property type="entry name" value="FG-GAP"/>
</dbReference>
<dbReference type="InterPro" id="IPR013830">
    <property type="entry name" value="SGNH_hydro"/>
</dbReference>
<feature type="signal peptide" evidence="2">
    <location>
        <begin position="1"/>
        <end position="28"/>
    </location>
</feature>
<accession>A0AAJ0BBR3</accession>
<dbReference type="Pfam" id="PF13517">
    <property type="entry name" value="FG-GAP_3"/>
    <property type="match status" value="2"/>
</dbReference>
<evidence type="ECO:0000256" key="1">
    <source>
        <dbReference type="ARBA" id="ARBA00022729"/>
    </source>
</evidence>
<feature type="chain" id="PRO_5042558183" description="SGNH hydrolase-type esterase domain-containing protein" evidence="2">
    <location>
        <begin position="29"/>
        <end position="896"/>
    </location>
</feature>
<dbReference type="Proteomes" id="UP001239445">
    <property type="component" value="Unassembled WGS sequence"/>
</dbReference>
<evidence type="ECO:0000313" key="5">
    <source>
        <dbReference type="Proteomes" id="UP001239445"/>
    </source>
</evidence>
<sequence length="896" mass="99285">MRFHLPARSGLSQAITIATLLFSSLVLSLPAADHYANGSTIATVQTSDLQKREVPDFYLRILPLGASITWGMGSSDNNGYRKYLRDTLRQAGYKVNMVGNRNNGDMLDNDVEGTSGHHVSQVHAAALTATKYKPNIVLINAGTNDAREHDDIGEIGERMNALIDDLQREIPGVTILLSTILRSTNTEIMKNWLSVNIQYQHIAIHRRYALNQKVILVDFEKPGFDWNIPLSLLGDGIHPVNEGYERMAAAWYQGILEADRAGFLSAPAQTSFADDGSGQTSNTCDKVYGVSRGPIQTQAGSGLDDGLYTHNSASRGVRVMLYSYSSVNPFVFARLSADTDRHYIVEVTDRTETNGRYHTFYRPTTAGSWEVPGVDFLVPDGCIRRGVRWHDTNADGRDDMLCVSPNGDTYVTHNLALDSPMPPPVPMVFSGLWKRNEGYAQDRVHIADIDGDGRADYCVVQDNGDVRCWRNGGQGDMPEYWQPMGIVFKSKGMGDPLGVRFYDINGDGRDDWLWMDNTGLTHTYTNNRGCTKGNEGQGLTPNWRAATSNPTHAGLGIANIRDQIHFANVYDSPAAFGLSGRGDYVLFERGSQTAFGDYRYEVKVWQNLGSGGSKLKADGTRHCNMRSNLNGAEDLVWVHSTGYMRIYESKGGSFSTAPFWGPNYIIWDLTATRQMDRRDLHLADWDGDGLCDIIWVQPGGPVVDVWINKFGQNRNFNTWEYRHDVGPKNGVYCPKRGKGIFDLGVRFADLDGNGMADMICLEKNGHASGWLNTNGGKTLTWHQQFKFSEGKDRANLRFADVNGDGRADLLWIDKFNGDTTVWYNRGPIPASGSSFTWDPKGKLFQGAMQGSCTMYPDLDGNSRADMTAVDAVTNEATTWFNDCGGRGGDDHNTHTT</sequence>
<dbReference type="InterPro" id="IPR036514">
    <property type="entry name" value="SGNH_hydro_sf"/>
</dbReference>
<evidence type="ECO:0000259" key="3">
    <source>
        <dbReference type="Pfam" id="PF13472"/>
    </source>
</evidence>
<dbReference type="PANTHER" id="PTHR30383">
    <property type="entry name" value="THIOESTERASE 1/PROTEASE 1/LYSOPHOSPHOLIPASE L1"/>
    <property type="match status" value="1"/>
</dbReference>
<evidence type="ECO:0000256" key="2">
    <source>
        <dbReference type="SAM" id="SignalP"/>
    </source>
</evidence>
<dbReference type="InterPro" id="IPR028994">
    <property type="entry name" value="Integrin_alpha_N"/>
</dbReference>
<dbReference type="Gene3D" id="3.40.50.1110">
    <property type="entry name" value="SGNH hydrolase"/>
    <property type="match status" value="1"/>
</dbReference>
<name>A0AAJ0BBR3_9PEZI</name>
<gene>
    <name evidence="4" type="ORF">QBC47DRAFT_300196</name>
</gene>
<dbReference type="EMBL" id="MU839833">
    <property type="protein sequence ID" value="KAK1755378.1"/>
    <property type="molecule type" value="Genomic_DNA"/>
</dbReference>
<feature type="non-terminal residue" evidence="4">
    <location>
        <position position="896"/>
    </location>
</feature>
<protein>
    <recommendedName>
        <fullName evidence="3">SGNH hydrolase-type esterase domain-containing protein</fullName>
    </recommendedName>
</protein>
<dbReference type="SUPFAM" id="SSF69318">
    <property type="entry name" value="Integrin alpha N-terminal domain"/>
    <property type="match status" value="1"/>
</dbReference>
<proteinExistence type="predicted"/>